<reference evidence="3" key="1">
    <citation type="submission" date="2016-03" db="EMBL/GenBank/DDBJ databases">
        <title>Updated assembly of Pseudogymnoascus destructans, the fungus causing white-nose syndrome of bats.</title>
        <authorList>
            <person name="Palmer J.M."/>
            <person name="Drees K.P."/>
            <person name="Foster J.T."/>
            <person name="Lindner D.L."/>
        </authorList>
    </citation>
    <scope>NUCLEOTIDE SEQUENCE [LARGE SCALE GENOMIC DNA]</scope>
    <source>
        <strain evidence="3">20631-21</strain>
    </source>
</reference>
<dbReference type="Proteomes" id="UP000077154">
    <property type="component" value="Unassembled WGS sequence"/>
</dbReference>
<gene>
    <name evidence="3" type="ORF">VC83_04777</name>
</gene>
<dbReference type="GeneID" id="36287847"/>
<dbReference type="AlphaFoldDB" id="A0A177A8C0"/>
<dbReference type="InterPro" id="IPR057684">
    <property type="entry name" value="DUF7924"/>
</dbReference>
<organism evidence="3">
    <name type="scientific">Pseudogymnoascus destructans</name>
    <dbReference type="NCBI Taxonomy" id="655981"/>
    <lineage>
        <taxon>Eukaryota</taxon>
        <taxon>Fungi</taxon>
        <taxon>Dikarya</taxon>
        <taxon>Ascomycota</taxon>
        <taxon>Pezizomycotina</taxon>
        <taxon>Leotiomycetes</taxon>
        <taxon>Thelebolales</taxon>
        <taxon>Thelebolaceae</taxon>
        <taxon>Pseudogymnoascus</taxon>
    </lineage>
</organism>
<protein>
    <recommendedName>
        <fullName evidence="2">DUF7924 domain-containing protein</fullName>
    </recommendedName>
</protein>
<sequence length="181" mass="19831">MVAVDVHDPNYRESLSYSHIFIECAECSVLASTSNELWSHAVAIPISPEFVDAPSTLLLPIPKPDFVFGFSQRAFASSQIASMLHLVEGVSGHDYPMPDKEVRIPFLVIEVKSQRQKGTHYWHLQSSRTPPSTENLLDSPPSMTKNHNYSPSFSTPEACASIPSVSFSASAHCFLPVPACG</sequence>
<feature type="region of interest" description="Disordered" evidence="1">
    <location>
        <begin position="120"/>
        <end position="147"/>
    </location>
</feature>
<evidence type="ECO:0000256" key="1">
    <source>
        <dbReference type="SAM" id="MobiDB-lite"/>
    </source>
</evidence>
<name>A0A177A8C0_9PEZI</name>
<feature type="domain" description="DUF7924" evidence="2">
    <location>
        <begin position="28"/>
        <end position="116"/>
    </location>
</feature>
<dbReference type="Pfam" id="PF25545">
    <property type="entry name" value="DUF7924"/>
    <property type="match status" value="1"/>
</dbReference>
<proteinExistence type="predicted"/>
<accession>A0A177A8C0</accession>
<dbReference type="RefSeq" id="XP_024322663.1">
    <property type="nucleotide sequence ID" value="XM_024468405.1"/>
</dbReference>
<dbReference type="OrthoDB" id="3439703at2759"/>
<feature type="compositionally biased region" description="Polar residues" evidence="1">
    <location>
        <begin position="124"/>
        <end position="147"/>
    </location>
</feature>
<evidence type="ECO:0000313" key="3">
    <source>
        <dbReference type="EMBL" id="OAF57373.1"/>
    </source>
</evidence>
<evidence type="ECO:0000259" key="2">
    <source>
        <dbReference type="Pfam" id="PF25545"/>
    </source>
</evidence>
<dbReference type="EMBL" id="KV441400">
    <property type="protein sequence ID" value="OAF57373.1"/>
    <property type="molecule type" value="Genomic_DNA"/>
</dbReference>